<reference evidence="3" key="1">
    <citation type="journal article" date="2019" name="Int. J. Syst. Evol. Microbiol.">
        <title>The Global Catalogue of Microorganisms (GCM) 10K type strain sequencing project: providing services to taxonomists for standard genome sequencing and annotation.</title>
        <authorList>
            <consortium name="The Broad Institute Genomics Platform"/>
            <consortium name="The Broad Institute Genome Sequencing Center for Infectious Disease"/>
            <person name="Wu L."/>
            <person name="Ma J."/>
        </authorList>
    </citation>
    <scope>NUCLEOTIDE SEQUENCE [LARGE SCALE GENOMIC DNA]</scope>
    <source>
        <strain evidence="3">KCTC 42964</strain>
    </source>
</reference>
<dbReference type="EMBL" id="JBHRTR010000017">
    <property type="protein sequence ID" value="MFC3226853.1"/>
    <property type="molecule type" value="Genomic_DNA"/>
</dbReference>
<dbReference type="Gene3D" id="3.90.25.10">
    <property type="entry name" value="UDP-galactose 4-epimerase, domain 1"/>
    <property type="match status" value="1"/>
</dbReference>
<dbReference type="PANTHER" id="PTHR43245">
    <property type="entry name" value="BIFUNCTIONAL POLYMYXIN RESISTANCE PROTEIN ARNA"/>
    <property type="match status" value="1"/>
</dbReference>
<name>A0ABV7KWT6_9PROT</name>
<dbReference type="SUPFAM" id="SSF51735">
    <property type="entry name" value="NAD(P)-binding Rossmann-fold domains"/>
    <property type="match status" value="1"/>
</dbReference>
<gene>
    <name evidence="2" type="ORF">ACFOGJ_06415</name>
</gene>
<proteinExistence type="predicted"/>
<evidence type="ECO:0000313" key="3">
    <source>
        <dbReference type="Proteomes" id="UP001595528"/>
    </source>
</evidence>
<dbReference type="PANTHER" id="PTHR43245:SF13">
    <property type="entry name" value="UDP-D-APIOSE_UDP-D-XYLOSE SYNTHASE 2"/>
    <property type="match status" value="1"/>
</dbReference>
<accession>A0ABV7KWT6</accession>
<dbReference type="InterPro" id="IPR001509">
    <property type="entry name" value="Epimerase_deHydtase"/>
</dbReference>
<feature type="domain" description="NAD-dependent epimerase/dehydratase" evidence="1">
    <location>
        <begin position="3"/>
        <end position="239"/>
    </location>
</feature>
<evidence type="ECO:0000313" key="2">
    <source>
        <dbReference type="EMBL" id="MFC3226853.1"/>
    </source>
</evidence>
<dbReference type="InterPro" id="IPR036291">
    <property type="entry name" value="NAD(P)-bd_dom_sf"/>
</dbReference>
<dbReference type="Gene3D" id="3.40.50.720">
    <property type="entry name" value="NAD(P)-binding Rossmann-like Domain"/>
    <property type="match status" value="1"/>
</dbReference>
<sequence length="319" mass="33837">MRILVTGGCGFIGSHLISRLVAEGHEAVVVDDLSTGSTDNLPPHGAHLLQGDIRDRSLMDHAVAGVDGIVHLAAIASVERCTRDWQDSHSINIGAFVGLLECVAKSDHPKIPVVYASSAAVYGDCDRLPLGETEHVMPISAYGADKLACEQHARVAARIFGLHTVGLRFFNVFGPRQDPTSPYSGVISIFARRCLAGQPMRIFGDGGQSRDFIHVSDIVAALCAALEKAGPEPQVFNVCTGGATTVRELAEQVAAAAGQVPRIETGPERPGDIRHSIGDPSRLNRVLEVTARTPLDEGLKTVTDWLAAEFAAAGAEDQL</sequence>
<evidence type="ECO:0000259" key="1">
    <source>
        <dbReference type="Pfam" id="PF01370"/>
    </source>
</evidence>
<keyword evidence="3" id="KW-1185">Reference proteome</keyword>
<dbReference type="Pfam" id="PF01370">
    <property type="entry name" value="Epimerase"/>
    <property type="match status" value="1"/>
</dbReference>
<dbReference type="Proteomes" id="UP001595528">
    <property type="component" value="Unassembled WGS sequence"/>
</dbReference>
<comment type="caution">
    <text evidence="2">The sequence shown here is derived from an EMBL/GenBank/DDBJ whole genome shotgun (WGS) entry which is preliminary data.</text>
</comment>
<dbReference type="RefSeq" id="WP_379898995.1">
    <property type="nucleotide sequence ID" value="NZ_JBHRTR010000017.1"/>
</dbReference>
<organism evidence="2 3">
    <name type="scientific">Marinibaculum pumilum</name>
    <dbReference type="NCBI Taxonomy" id="1766165"/>
    <lineage>
        <taxon>Bacteria</taxon>
        <taxon>Pseudomonadati</taxon>
        <taxon>Pseudomonadota</taxon>
        <taxon>Alphaproteobacteria</taxon>
        <taxon>Rhodospirillales</taxon>
        <taxon>Rhodospirillaceae</taxon>
        <taxon>Marinibaculum</taxon>
    </lineage>
</organism>
<protein>
    <submittedName>
        <fullName evidence="2">NAD-dependent epimerase/dehydratase family protein</fullName>
    </submittedName>
</protein>
<dbReference type="InterPro" id="IPR050177">
    <property type="entry name" value="Lipid_A_modif_metabolic_enz"/>
</dbReference>